<dbReference type="AlphaFoldDB" id="A0A0G2E1U5"/>
<dbReference type="PROSITE" id="PS00455">
    <property type="entry name" value="AMP_BINDING"/>
    <property type="match status" value="1"/>
</dbReference>
<accession>A0A0G2E1U5</accession>
<gene>
    <name evidence="5" type="ORF">UCDDS831_g06497</name>
</gene>
<dbReference type="EMBL" id="LAQI01000160">
    <property type="protein sequence ID" value="KKY17027.1"/>
    <property type="molecule type" value="Genomic_DNA"/>
</dbReference>
<dbReference type="Gene3D" id="3.40.50.12780">
    <property type="entry name" value="N-terminal domain of ligase-like"/>
    <property type="match status" value="1"/>
</dbReference>
<dbReference type="FunFam" id="3.40.50.12780:FF:000003">
    <property type="entry name" value="Long-chain-fatty-acid--CoA ligase FadD"/>
    <property type="match status" value="1"/>
</dbReference>
<proteinExistence type="inferred from homology"/>
<comment type="caution">
    <text evidence="5">The sequence shown here is derived from an EMBL/GenBank/DDBJ whole genome shotgun (WGS) entry which is preliminary data.</text>
</comment>
<dbReference type="PANTHER" id="PTHR24096">
    <property type="entry name" value="LONG-CHAIN-FATTY-ACID--COA LIGASE"/>
    <property type="match status" value="1"/>
</dbReference>
<sequence length="570" mass="62308">MPIKSRYQVDIPAVDLATYIFQSPTASLPGHKAFLDATSPEKYFLTFPDFRLWTQRFAAGLLAAGFQPGDRLLLFSGNTIFFPAVLVGTVMAGGIFTGANPTYVARELAYQLRDSGARFLICAEQSMATGLEAARSIDMAEDRVFAFDDGRTTFEGVGKGVHGTGVRHWSALLASPDAGARFAWQKLTTPAELQRTVVLNYSSGTTGVPKGVEITHRNYVANTHQTLSWARMDPLFAERTARSRYLAFVPFYHAMGQTIFCAHAPLIGIPVYVMQKFDFTRMLDCIQRHRITDLTLVPPVVVALAKHPLVADYDLSSVERVACGAAPLSREMCAELERRLSPDGLRVNVKQGWGMTEITCTATGWHPSARSDSASVGELAPNAEAKIVPADDSSSEELPRRGDRGELWIRAPNVMKGYWGRPEATAEALTPDGWLKTGDIAYADADGFLWIVDRKKELIKVKGNQVAPAELEAVLLENDGLADAAVVGVTVRGGEEVPRAYVVRGEEKRGRKALTEADVLAWMDGKVSRNKRLAGGVKFVDAIPKNPSGKILRKALRDQAQAEVSREAKL</sequence>
<dbReference type="Pfam" id="PF13193">
    <property type="entry name" value="AMP-binding_C"/>
    <property type="match status" value="1"/>
</dbReference>
<evidence type="ECO:0000313" key="5">
    <source>
        <dbReference type="EMBL" id="KKY17027.1"/>
    </source>
</evidence>
<evidence type="ECO:0000259" key="3">
    <source>
        <dbReference type="Pfam" id="PF00501"/>
    </source>
</evidence>
<dbReference type="GO" id="GO:0016405">
    <property type="term" value="F:CoA-ligase activity"/>
    <property type="evidence" value="ECO:0007669"/>
    <property type="project" value="TreeGrafter"/>
</dbReference>
<dbReference type="InterPro" id="IPR025110">
    <property type="entry name" value="AMP-bd_C"/>
</dbReference>
<protein>
    <submittedName>
        <fullName evidence="5">Putative 4-coumarate-ligase</fullName>
    </submittedName>
</protein>
<keyword evidence="5" id="KW-0436">Ligase</keyword>
<evidence type="ECO:0000313" key="6">
    <source>
        <dbReference type="Proteomes" id="UP000034182"/>
    </source>
</evidence>
<organism evidence="5 6">
    <name type="scientific">Diplodia seriata</name>
    <dbReference type="NCBI Taxonomy" id="420778"/>
    <lineage>
        <taxon>Eukaryota</taxon>
        <taxon>Fungi</taxon>
        <taxon>Dikarya</taxon>
        <taxon>Ascomycota</taxon>
        <taxon>Pezizomycotina</taxon>
        <taxon>Dothideomycetes</taxon>
        <taxon>Dothideomycetes incertae sedis</taxon>
        <taxon>Botryosphaeriales</taxon>
        <taxon>Botryosphaeriaceae</taxon>
        <taxon>Diplodia</taxon>
    </lineage>
</organism>
<dbReference type="InterPro" id="IPR020845">
    <property type="entry name" value="AMP-binding_CS"/>
</dbReference>
<dbReference type="SUPFAM" id="SSF56801">
    <property type="entry name" value="Acetyl-CoA synthetase-like"/>
    <property type="match status" value="1"/>
</dbReference>
<dbReference type="Pfam" id="PF00501">
    <property type="entry name" value="AMP-binding"/>
    <property type="match status" value="1"/>
</dbReference>
<evidence type="ECO:0000259" key="4">
    <source>
        <dbReference type="Pfam" id="PF13193"/>
    </source>
</evidence>
<reference evidence="5 6" key="1">
    <citation type="submission" date="2015-03" db="EMBL/GenBank/DDBJ databases">
        <authorList>
            <person name="Morales-Cruz A."/>
            <person name="Amrine K.C."/>
            <person name="Cantu D."/>
        </authorList>
    </citation>
    <scope>NUCLEOTIDE SEQUENCE [LARGE SCALE GENOMIC DNA]</scope>
    <source>
        <strain evidence="5">DS831</strain>
    </source>
</reference>
<reference evidence="5 6" key="2">
    <citation type="submission" date="2015-05" db="EMBL/GenBank/DDBJ databases">
        <title>Distinctive expansion of gene families associated with plant cell wall degradation and secondary metabolism in the genomes of grapevine trunk pathogens.</title>
        <authorList>
            <person name="Lawrence D.P."/>
            <person name="Travadon R."/>
            <person name="Rolshausen P.E."/>
            <person name="Baumgartner K."/>
        </authorList>
    </citation>
    <scope>NUCLEOTIDE SEQUENCE [LARGE SCALE GENOMIC DNA]</scope>
    <source>
        <strain evidence="5">DS831</strain>
    </source>
</reference>
<comment type="similarity">
    <text evidence="2">Belongs to the ATP-dependent AMP-binding enzyme family.</text>
</comment>
<dbReference type="InterPro" id="IPR000873">
    <property type="entry name" value="AMP-dep_synth/lig_dom"/>
</dbReference>
<comment type="pathway">
    <text evidence="1">Siderophore biosynthesis.</text>
</comment>
<dbReference type="CDD" id="cd05911">
    <property type="entry name" value="Firefly_Luc_like"/>
    <property type="match status" value="1"/>
</dbReference>
<feature type="domain" description="AMP-binding enzyme C-terminal" evidence="4">
    <location>
        <begin position="470"/>
        <end position="550"/>
    </location>
</feature>
<evidence type="ECO:0000256" key="2">
    <source>
        <dbReference type="ARBA" id="ARBA00006432"/>
    </source>
</evidence>
<dbReference type="Proteomes" id="UP000034182">
    <property type="component" value="Unassembled WGS sequence"/>
</dbReference>
<evidence type="ECO:0000256" key="1">
    <source>
        <dbReference type="ARBA" id="ARBA00004924"/>
    </source>
</evidence>
<feature type="domain" description="AMP-dependent synthetase/ligase" evidence="3">
    <location>
        <begin position="29"/>
        <end position="419"/>
    </location>
</feature>
<dbReference type="InterPro" id="IPR042099">
    <property type="entry name" value="ANL_N_sf"/>
</dbReference>
<dbReference type="Gene3D" id="3.30.300.30">
    <property type="match status" value="1"/>
</dbReference>
<name>A0A0G2E1U5_9PEZI</name>
<dbReference type="PANTHER" id="PTHR24096:SF424">
    <property type="entry name" value="ACETYL-COA SYNTHETASE-LIKE PROTEIN-RELATED"/>
    <property type="match status" value="1"/>
</dbReference>
<dbReference type="InterPro" id="IPR045851">
    <property type="entry name" value="AMP-bd_C_sf"/>
</dbReference>